<dbReference type="RefSeq" id="WP_021789518.1">
    <property type="nucleotide sequence ID" value="NZ_LT671858.1"/>
</dbReference>
<evidence type="ECO:0000259" key="1">
    <source>
        <dbReference type="Pfam" id="PF03104"/>
    </source>
</evidence>
<dbReference type="STRING" id="1673428.CPM_1138"/>
<sequence>MDIDIGLSRIRRRINGATRVLALDLETLVKEGFLRNESIVAVSVGTLQGKYDVIMADPSNYNEYDLLFQLQDFVDSYQPEVIIGYNHVSYDITLINTKLVSLPYSKQLFALKFFFGTSYLLDMMYACALDMRVKTGDYNIRSLRKIVNSELYNELDLMRVKENIQIDGMNPAEAVEFLWKNDSKKLREYSLGDVHDVIELYKSIFKY</sequence>
<evidence type="ECO:0000313" key="4">
    <source>
        <dbReference type="Proteomes" id="UP000187822"/>
    </source>
</evidence>
<keyword evidence="2" id="KW-0269">Exonuclease</keyword>
<dbReference type="AlphaFoldDB" id="A0A1N5UX49"/>
<evidence type="ECO:0000313" key="5">
    <source>
        <dbReference type="Proteomes" id="UP000195607"/>
    </source>
</evidence>
<keyword evidence="4" id="KW-1185">Reference proteome</keyword>
<reference evidence="2 5" key="1">
    <citation type="submission" date="2016-04" db="EMBL/GenBank/DDBJ databases">
        <authorList>
            <person name="Evans L.H."/>
            <person name="Alamgir A."/>
            <person name="Owens N."/>
            <person name="Weber N.D."/>
            <person name="Virtaneva K."/>
            <person name="Barbian K."/>
            <person name="Babar A."/>
            <person name="Rosenke K."/>
        </authorList>
    </citation>
    <scope>NUCLEOTIDE SEQUENCE [LARGE SCALE GENOMIC DNA]</scope>
    <source>
        <strain evidence="2">S5</strain>
        <strain evidence="5">S5(T) (JCM 30642 \VKM B-2941)</strain>
    </source>
</reference>
<gene>
    <name evidence="3" type="ORF">CPM_1138</name>
    <name evidence="2" type="ORF">CSP5_1134</name>
</gene>
<dbReference type="EMBL" id="LT719092">
    <property type="protein sequence ID" value="SJK84949.1"/>
    <property type="molecule type" value="Genomic_DNA"/>
</dbReference>
<dbReference type="GeneID" id="41588393"/>
<dbReference type="Pfam" id="PF03104">
    <property type="entry name" value="DNA_pol_B_exo1"/>
    <property type="match status" value="1"/>
</dbReference>
<protein>
    <submittedName>
        <fullName evidence="2">DEDD superfamily 3'-5' exonuclease</fullName>
    </submittedName>
</protein>
<dbReference type="KEGG" id="cdiv:CPM_1138"/>
<organism evidence="2 5">
    <name type="scientific">Cuniculiplasma divulgatum</name>
    <dbReference type="NCBI Taxonomy" id="1673428"/>
    <lineage>
        <taxon>Archaea</taxon>
        <taxon>Methanobacteriati</taxon>
        <taxon>Thermoplasmatota</taxon>
        <taxon>Thermoplasmata</taxon>
        <taxon>Thermoplasmatales</taxon>
        <taxon>Cuniculiplasmataceae</taxon>
        <taxon>Cuniculiplasma</taxon>
    </lineage>
</organism>
<dbReference type="EMBL" id="LT671858">
    <property type="protein sequence ID" value="SIM64899.1"/>
    <property type="molecule type" value="Genomic_DNA"/>
</dbReference>
<proteinExistence type="predicted"/>
<keyword evidence="2" id="KW-0540">Nuclease</keyword>
<feature type="domain" description="DNA-directed DNA polymerase family B exonuclease" evidence="1">
    <location>
        <begin position="61"/>
        <end position="102"/>
    </location>
</feature>
<reference evidence="4" key="3">
    <citation type="submission" date="2016-06" db="EMBL/GenBank/DDBJ databases">
        <authorList>
            <person name="Toshchakov V.S."/>
        </authorList>
    </citation>
    <scope>NUCLEOTIDE SEQUENCE [LARGE SCALE GENOMIC DNA]</scope>
    <source>
        <strain>PM4 (JCM 30641</strain>
        <strain evidence="4">\VKM B-2940)</strain>
    </source>
</reference>
<keyword evidence="2" id="KW-0378">Hydrolase</keyword>
<dbReference type="GO" id="GO:0003676">
    <property type="term" value="F:nucleic acid binding"/>
    <property type="evidence" value="ECO:0007669"/>
    <property type="project" value="InterPro"/>
</dbReference>
<dbReference type="Proteomes" id="UP000187822">
    <property type="component" value="Chromosome I"/>
</dbReference>
<dbReference type="InterPro" id="IPR012337">
    <property type="entry name" value="RNaseH-like_sf"/>
</dbReference>
<reference evidence="3" key="2">
    <citation type="submission" date="2016-06" db="EMBL/GenBank/DDBJ databases">
        <authorList>
            <person name="Olsen C.W."/>
            <person name="Carey S."/>
            <person name="Hinshaw L."/>
            <person name="Karasin A.I."/>
        </authorList>
    </citation>
    <scope>NUCLEOTIDE SEQUENCE [LARGE SCALE GENOMIC DNA]</scope>
    <source>
        <strain evidence="3">PM4</strain>
    </source>
</reference>
<dbReference type="InterPro" id="IPR006133">
    <property type="entry name" value="DNA-dir_DNA_pol_B_exonuc"/>
</dbReference>
<evidence type="ECO:0000313" key="3">
    <source>
        <dbReference type="EMBL" id="SJK84949.1"/>
    </source>
</evidence>
<accession>A0A1N5UX49</accession>
<dbReference type="InterPro" id="IPR036397">
    <property type="entry name" value="RNaseH_sf"/>
</dbReference>
<dbReference type="GO" id="GO:0004527">
    <property type="term" value="F:exonuclease activity"/>
    <property type="evidence" value="ECO:0007669"/>
    <property type="project" value="UniProtKB-KW"/>
</dbReference>
<dbReference type="Gene3D" id="3.30.420.10">
    <property type="entry name" value="Ribonuclease H-like superfamily/Ribonuclease H"/>
    <property type="match status" value="1"/>
</dbReference>
<dbReference type="Proteomes" id="UP000195607">
    <property type="component" value="Chromosome I"/>
</dbReference>
<dbReference type="SUPFAM" id="SSF53098">
    <property type="entry name" value="Ribonuclease H-like"/>
    <property type="match status" value="1"/>
</dbReference>
<name>A0A1N5UX49_9ARCH</name>
<evidence type="ECO:0000313" key="2">
    <source>
        <dbReference type="EMBL" id="SIM64899.1"/>
    </source>
</evidence>
<dbReference type="OrthoDB" id="384215at2157"/>